<name>I1XHE3_METNJ</name>
<evidence type="ECO:0000313" key="2">
    <source>
        <dbReference type="Proteomes" id="UP000009144"/>
    </source>
</evidence>
<dbReference type="PATRIC" id="fig|754476.3.peg.956"/>
<keyword evidence="2" id="KW-1185">Reference proteome</keyword>
<dbReference type="CDD" id="cd01948">
    <property type="entry name" value="EAL"/>
    <property type="match status" value="1"/>
</dbReference>
<dbReference type="PROSITE" id="PS50883">
    <property type="entry name" value="EAL"/>
    <property type="match status" value="1"/>
</dbReference>
<reference evidence="1 2" key="2">
    <citation type="journal article" date="2013" name="Int. J. Syst. Evol. Microbiol.">
        <title>Methylophaga nitratireducenticrescens sp. nov. and Methylophaga frappieri sp. nov., isolated from the biofilm of the methanol-fed denitrification system treating the seawater at the Montreal Biodome.</title>
        <authorList>
            <person name="Villeneuve C."/>
            <person name="Martineau C."/>
            <person name="Mauffrey F."/>
            <person name="Villemur R."/>
        </authorList>
    </citation>
    <scope>NUCLEOTIDE SEQUENCE [LARGE SCALE GENOMIC DNA]</scope>
    <source>
        <strain evidence="1 2">JAM1</strain>
    </source>
</reference>
<dbReference type="HOGENOM" id="CLU_000445_70_50_6"/>
<dbReference type="InterPro" id="IPR035919">
    <property type="entry name" value="EAL_sf"/>
</dbReference>
<gene>
    <name evidence="1" type="ordered locus">Q7A_970</name>
</gene>
<dbReference type="RefSeq" id="WP_014706187.1">
    <property type="nucleotide sequence ID" value="NC_017857.3"/>
</dbReference>
<dbReference type="PANTHER" id="PTHR33121">
    <property type="entry name" value="CYCLIC DI-GMP PHOSPHODIESTERASE PDEF"/>
    <property type="match status" value="1"/>
</dbReference>
<sequence length="256" mass="28818">MKEQAAFRKIGCGECLNSGLLGFDFSMAFQPIVNTTSQTVYAQEALVRGLEGQGGGRHVFENVNKDNRYRFDQACRVKAIKLAAELNIQSKLSINVMPNAVYKPELCIRTTLEAVQIYNFPIERIIFEVTEGEPINDHAHLQDIIQSYQLQGFITAIDDFGAGYAGLNLLSNMQTDLVKLDMALVRNIHNDSVRQTISRGIIAVCDDLNITVIAEGIESADELQVLQEMGIELFQRFYFARPRFESLATVSSDWWR</sequence>
<dbReference type="InterPro" id="IPR050706">
    <property type="entry name" value="Cyclic-di-GMP_PDE-like"/>
</dbReference>
<dbReference type="GO" id="GO:0071111">
    <property type="term" value="F:cyclic-guanylate-specific phosphodiesterase activity"/>
    <property type="evidence" value="ECO:0007669"/>
    <property type="project" value="InterPro"/>
</dbReference>
<dbReference type="STRING" id="754476.Q7A_970"/>
<organism evidence="1 2">
    <name type="scientific">Methylophaga nitratireducenticrescens</name>
    <dbReference type="NCBI Taxonomy" id="754476"/>
    <lineage>
        <taxon>Bacteria</taxon>
        <taxon>Pseudomonadati</taxon>
        <taxon>Pseudomonadota</taxon>
        <taxon>Gammaproteobacteria</taxon>
        <taxon>Thiotrichales</taxon>
        <taxon>Piscirickettsiaceae</taxon>
        <taxon>Methylophaga</taxon>
    </lineage>
</organism>
<reference evidence="1 2" key="1">
    <citation type="journal article" date="2012" name="J. Bacteriol.">
        <title>Complete genome sequences of Methylophaga sp. strain JAM1 and Methylophaga sp. strain JAM7.</title>
        <authorList>
            <person name="Villeneuve C."/>
            <person name="Martineau C."/>
            <person name="Mauffrey F."/>
            <person name="Villemur R."/>
        </authorList>
    </citation>
    <scope>NUCLEOTIDE SEQUENCE [LARGE SCALE GENOMIC DNA]</scope>
    <source>
        <strain evidence="1 2">JAM1</strain>
    </source>
</reference>
<accession>I1XHE3</accession>
<dbReference type="OrthoDB" id="1673646at2"/>
<dbReference type="Proteomes" id="UP000009144">
    <property type="component" value="Chromosome"/>
</dbReference>
<dbReference type="SUPFAM" id="SSF141868">
    <property type="entry name" value="EAL domain-like"/>
    <property type="match status" value="1"/>
</dbReference>
<protein>
    <submittedName>
        <fullName evidence="1">Uncharacterized protein</fullName>
    </submittedName>
</protein>
<evidence type="ECO:0000313" key="1">
    <source>
        <dbReference type="EMBL" id="AFI83812.1"/>
    </source>
</evidence>
<proteinExistence type="predicted"/>
<dbReference type="InterPro" id="IPR001633">
    <property type="entry name" value="EAL_dom"/>
</dbReference>
<dbReference type="AlphaFoldDB" id="I1XHE3"/>
<dbReference type="EMBL" id="CP003390">
    <property type="protein sequence ID" value="AFI83812.1"/>
    <property type="molecule type" value="Genomic_DNA"/>
</dbReference>
<dbReference type="Pfam" id="PF00563">
    <property type="entry name" value="EAL"/>
    <property type="match status" value="1"/>
</dbReference>
<dbReference type="eggNOG" id="COG2200">
    <property type="taxonomic scope" value="Bacteria"/>
</dbReference>
<dbReference type="SMART" id="SM00052">
    <property type="entry name" value="EAL"/>
    <property type="match status" value="1"/>
</dbReference>
<dbReference type="PANTHER" id="PTHR33121:SF15">
    <property type="entry name" value="BLUE LIGHT- AND TEMPERATURE-REGULATED ANTIREPRESSOR BLUF"/>
    <property type="match status" value="1"/>
</dbReference>
<dbReference type="Gene3D" id="3.20.20.450">
    <property type="entry name" value="EAL domain"/>
    <property type="match status" value="1"/>
</dbReference>
<dbReference type="KEGG" id="mej:Q7A_970"/>